<evidence type="ECO:0000313" key="2">
    <source>
        <dbReference type="EMBL" id="KAG2218147.1"/>
    </source>
</evidence>
<protein>
    <submittedName>
        <fullName evidence="2">Uncharacterized protein</fullName>
    </submittedName>
</protein>
<proteinExistence type="predicted"/>
<dbReference type="EMBL" id="JAEPRB010000249">
    <property type="protein sequence ID" value="KAG2218147.1"/>
    <property type="molecule type" value="Genomic_DNA"/>
</dbReference>
<dbReference type="OrthoDB" id="2251053at2759"/>
<feature type="region of interest" description="Disordered" evidence="1">
    <location>
        <begin position="432"/>
        <end position="456"/>
    </location>
</feature>
<dbReference type="Proteomes" id="UP000646827">
    <property type="component" value="Unassembled WGS sequence"/>
</dbReference>
<gene>
    <name evidence="2" type="ORF">INT45_007850</name>
</gene>
<keyword evidence="3" id="KW-1185">Reference proteome</keyword>
<comment type="caution">
    <text evidence="2">The sequence shown here is derived from an EMBL/GenBank/DDBJ whole genome shotgun (WGS) entry which is preliminary data.</text>
</comment>
<organism evidence="2 3">
    <name type="scientific">Circinella minor</name>
    <dbReference type="NCBI Taxonomy" id="1195481"/>
    <lineage>
        <taxon>Eukaryota</taxon>
        <taxon>Fungi</taxon>
        <taxon>Fungi incertae sedis</taxon>
        <taxon>Mucoromycota</taxon>
        <taxon>Mucoromycotina</taxon>
        <taxon>Mucoromycetes</taxon>
        <taxon>Mucorales</taxon>
        <taxon>Lichtheimiaceae</taxon>
        <taxon>Circinella</taxon>
    </lineage>
</organism>
<reference evidence="2 3" key="1">
    <citation type="submission" date="2020-12" db="EMBL/GenBank/DDBJ databases">
        <title>Metabolic potential, ecology and presence of endohyphal bacteria is reflected in genomic diversity of Mucoromycotina.</title>
        <authorList>
            <person name="Muszewska A."/>
            <person name="Okrasinska A."/>
            <person name="Steczkiewicz K."/>
            <person name="Drgas O."/>
            <person name="Orlowska M."/>
            <person name="Perlinska-Lenart U."/>
            <person name="Aleksandrzak-Piekarczyk T."/>
            <person name="Szatraj K."/>
            <person name="Zielenkiewicz U."/>
            <person name="Pilsyk S."/>
            <person name="Malc E."/>
            <person name="Mieczkowski P."/>
            <person name="Kruszewska J.S."/>
            <person name="Biernat P."/>
            <person name="Pawlowska J."/>
        </authorList>
    </citation>
    <scope>NUCLEOTIDE SEQUENCE [LARGE SCALE GENOMIC DNA]</scope>
    <source>
        <strain evidence="2 3">CBS 142.35</strain>
    </source>
</reference>
<evidence type="ECO:0000313" key="3">
    <source>
        <dbReference type="Proteomes" id="UP000646827"/>
    </source>
</evidence>
<feature type="compositionally biased region" description="Polar residues" evidence="1">
    <location>
        <begin position="435"/>
        <end position="444"/>
    </location>
</feature>
<dbReference type="AlphaFoldDB" id="A0A8H7RVR5"/>
<accession>A0A8H7RVR5</accession>
<name>A0A8H7RVR5_9FUNG</name>
<sequence>MATKSTPITIEAVTSFINETTEGKQTIKAQDVVDYFEKDIVSFAATTDLKYMKESCAREREISWKRIEQMIKQDLSGPSSSTTLDKKNCLLWSPGTASSSSTSSPGLKTRITITDKAILKKRFEKFKNNNKKDFWYLQATIQQAEEEEDVDLLSVEEKVMKFALECEYYHPSQSLVLDLGDKNWVSIFTEEELDELRDAGRDLPLGVPEELNECFHGLGRLKPSGGAFKYSRKIGIDHPKNELLKVWFCNEVEQVSSLFLKTGSLDIGDLMESDPLYVGFGLFSSIFRGSDIVAKNCGDIELGCTEIGPGKDQTKEIRDSMLKIHIVLRDMLLSTTFVPSLLHKSHVIGYGVFGGSVSLLDADIPEGFVTRIRRTEPLTFPNNNGDFVTKLVPLLNLACVGRTMMETTLQFTNNTIRPISLSTGKNHWCLPPNFVPSNTQSQSQKRQRTDEDSLTG</sequence>
<feature type="compositionally biased region" description="Basic and acidic residues" evidence="1">
    <location>
        <begin position="447"/>
        <end position="456"/>
    </location>
</feature>
<evidence type="ECO:0000256" key="1">
    <source>
        <dbReference type="SAM" id="MobiDB-lite"/>
    </source>
</evidence>